<organism evidence="2 3">
    <name type="scientific">Punica granatum</name>
    <name type="common">Pomegranate</name>
    <dbReference type="NCBI Taxonomy" id="22663"/>
    <lineage>
        <taxon>Eukaryota</taxon>
        <taxon>Viridiplantae</taxon>
        <taxon>Streptophyta</taxon>
        <taxon>Embryophyta</taxon>
        <taxon>Tracheophyta</taxon>
        <taxon>Spermatophyta</taxon>
        <taxon>Magnoliopsida</taxon>
        <taxon>eudicotyledons</taxon>
        <taxon>Gunneridae</taxon>
        <taxon>Pentapetalae</taxon>
        <taxon>rosids</taxon>
        <taxon>malvids</taxon>
        <taxon>Myrtales</taxon>
        <taxon>Lythraceae</taxon>
        <taxon>Punica</taxon>
    </lineage>
</organism>
<proteinExistence type="predicted"/>
<comment type="caution">
    <text evidence="2">The sequence shown here is derived from an EMBL/GenBank/DDBJ whole genome shotgun (WGS) entry which is preliminary data.</text>
</comment>
<evidence type="ECO:0000256" key="1">
    <source>
        <dbReference type="SAM" id="MobiDB-lite"/>
    </source>
</evidence>
<accession>A0A218WT18</accession>
<protein>
    <submittedName>
        <fullName evidence="2">Uncharacterized protein</fullName>
    </submittedName>
</protein>
<reference evidence="3" key="1">
    <citation type="journal article" date="2017" name="Plant J.">
        <title>The pomegranate (Punica granatum L.) genome and the genomics of punicalagin biosynthesis.</title>
        <authorList>
            <person name="Qin G."/>
            <person name="Xu C."/>
            <person name="Ming R."/>
            <person name="Tang H."/>
            <person name="Guyot R."/>
            <person name="Kramer E.M."/>
            <person name="Hu Y."/>
            <person name="Yi X."/>
            <person name="Qi Y."/>
            <person name="Xu X."/>
            <person name="Gao Z."/>
            <person name="Pan H."/>
            <person name="Jian J."/>
            <person name="Tian Y."/>
            <person name="Yue Z."/>
            <person name="Xu Y."/>
        </authorList>
    </citation>
    <scope>NUCLEOTIDE SEQUENCE [LARGE SCALE GENOMIC DNA]</scope>
    <source>
        <strain evidence="3">cv. Dabenzi</strain>
    </source>
</reference>
<feature type="region of interest" description="Disordered" evidence="1">
    <location>
        <begin position="52"/>
        <end position="81"/>
    </location>
</feature>
<gene>
    <name evidence="2" type="ORF">CDL15_Pgr017238</name>
</gene>
<evidence type="ECO:0000313" key="3">
    <source>
        <dbReference type="Proteomes" id="UP000197138"/>
    </source>
</evidence>
<dbReference type="Proteomes" id="UP000197138">
    <property type="component" value="Unassembled WGS sequence"/>
</dbReference>
<name>A0A218WT18_PUNGR</name>
<dbReference type="EMBL" id="MTKT01003402">
    <property type="protein sequence ID" value="OWM75112.1"/>
    <property type="molecule type" value="Genomic_DNA"/>
</dbReference>
<evidence type="ECO:0000313" key="2">
    <source>
        <dbReference type="EMBL" id="OWM75112.1"/>
    </source>
</evidence>
<sequence length="106" mass="11600">MELTAMPPEGMAESPFAPHGRTGSSFAPKLVAPYILLSLTVTMTCIRDGKARDLGVRDPKGSDVSRETHSHPPCKGAERPLDPSEALELFASRCRAFPVVYFRAYH</sequence>
<dbReference type="AlphaFoldDB" id="A0A218WT18"/>